<dbReference type="STRING" id="745531.A0A0C3SAJ5"/>
<dbReference type="AlphaFoldDB" id="A0A0C3SAJ5"/>
<dbReference type="Proteomes" id="UP000053257">
    <property type="component" value="Unassembled WGS sequence"/>
</dbReference>
<protein>
    <submittedName>
        <fullName evidence="1">Uncharacterized protein</fullName>
    </submittedName>
</protein>
<organism evidence="1 2">
    <name type="scientific">Phlebiopsis gigantea (strain 11061_1 CR5-6)</name>
    <name type="common">White-rot fungus</name>
    <name type="synonym">Peniophora gigantea</name>
    <dbReference type="NCBI Taxonomy" id="745531"/>
    <lineage>
        <taxon>Eukaryota</taxon>
        <taxon>Fungi</taxon>
        <taxon>Dikarya</taxon>
        <taxon>Basidiomycota</taxon>
        <taxon>Agaricomycotina</taxon>
        <taxon>Agaricomycetes</taxon>
        <taxon>Polyporales</taxon>
        <taxon>Phanerochaetaceae</taxon>
        <taxon>Phlebiopsis</taxon>
    </lineage>
</organism>
<reference evidence="1 2" key="1">
    <citation type="journal article" date="2014" name="PLoS Genet.">
        <title>Analysis of the Phlebiopsis gigantea genome, transcriptome and secretome provides insight into its pioneer colonization strategies of wood.</title>
        <authorList>
            <person name="Hori C."/>
            <person name="Ishida T."/>
            <person name="Igarashi K."/>
            <person name="Samejima M."/>
            <person name="Suzuki H."/>
            <person name="Master E."/>
            <person name="Ferreira P."/>
            <person name="Ruiz-Duenas F.J."/>
            <person name="Held B."/>
            <person name="Canessa P."/>
            <person name="Larrondo L.F."/>
            <person name="Schmoll M."/>
            <person name="Druzhinina I.S."/>
            <person name="Kubicek C.P."/>
            <person name="Gaskell J.A."/>
            <person name="Kersten P."/>
            <person name="St John F."/>
            <person name="Glasner J."/>
            <person name="Sabat G."/>
            <person name="Splinter BonDurant S."/>
            <person name="Syed K."/>
            <person name="Yadav J."/>
            <person name="Mgbeahuruike A.C."/>
            <person name="Kovalchuk A."/>
            <person name="Asiegbu F.O."/>
            <person name="Lackner G."/>
            <person name="Hoffmeister D."/>
            <person name="Rencoret J."/>
            <person name="Gutierrez A."/>
            <person name="Sun H."/>
            <person name="Lindquist E."/>
            <person name="Barry K."/>
            <person name="Riley R."/>
            <person name="Grigoriev I.V."/>
            <person name="Henrissat B."/>
            <person name="Kues U."/>
            <person name="Berka R.M."/>
            <person name="Martinez A.T."/>
            <person name="Covert S.F."/>
            <person name="Blanchette R.A."/>
            <person name="Cullen D."/>
        </authorList>
    </citation>
    <scope>NUCLEOTIDE SEQUENCE [LARGE SCALE GENOMIC DNA]</scope>
    <source>
        <strain evidence="1 2">11061_1 CR5-6</strain>
    </source>
</reference>
<dbReference type="EMBL" id="KN840468">
    <property type="protein sequence ID" value="KIP09257.1"/>
    <property type="molecule type" value="Genomic_DNA"/>
</dbReference>
<name>A0A0C3SAJ5_PHLG1</name>
<accession>A0A0C3SAJ5</accession>
<sequence>MSQSVHIEREIPQTRYGNGIRSGQLETIYFDTGISQILNVPLERSPPDWGCQWTTTECAQKWSVRVHWPGYDVLTRQINVKDHARTPQPVSKHKLGQRVAKAIQNIMEELAVTQCKSPEWRVGPDAIRPEDVVLLGLHNISQGSWQPSLGLKRRW</sequence>
<proteinExistence type="predicted"/>
<gene>
    <name evidence="1" type="ORF">PHLGIDRAFT_338563</name>
</gene>
<keyword evidence="2" id="KW-1185">Reference proteome</keyword>
<dbReference type="OrthoDB" id="2803082at2759"/>
<evidence type="ECO:0000313" key="2">
    <source>
        <dbReference type="Proteomes" id="UP000053257"/>
    </source>
</evidence>
<evidence type="ECO:0000313" key="1">
    <source>
        <dbReference type="EMBL" id="KIP09257.1"/>
    </source>
</evidence>
<dbReference type="HOGENOM" id="CLU_1696168_0_0_1"/>